<keyword evidence="10" id="KW-1185">Reference proteome</keyword>
<keyword evidence="3" id="KW-1003">Cell membrane</keyword>
<feature type="transmembrane region" description="Helical" evidence="7">
    <location>
        <begin position="30"/>
        <end position="47"/>
    </location>
</feature>
<feature type="domain" description="Acyltransferase 3" evidence="8">
    <location>
        <begin position="28"/>
        <end position="332"/>
    </location>
</feature>
<evidence type="ECO:0000256" key="7">
    <source>
        <dbReference type="SAM" id="Phobius"/>
    </source>
</evidence>
<feature type="transmembrane region" description="Helical" evidence="7">
    <location>
        <begin position="315"/>
        <end position="336"/>
    </location>
</feature>
<feature type="transmembrane region" description="Helical" evidence="7">
    <location>
        <begin position="281"/>
        <end position="303"/>
    </location>
</feature>
<accession>A0A0R3KR13</accession>
<dbReference type="GO" id="GO:0005886">
    <property type="term" value="C:plasma membrane"/>
    <property type="evidence" value="ECO:0007669"/>
    <property type="project" value="UniProtKB-SubCell"/>
</dbReference>
<evidence type="ECO:0000259" key="8">
    <source>
        <dbReference type="Pfam" id="PF01757"/>
    </source>
</evidence>
<dbReference type="STRING" id="1518501.CQ10_21040"/>
<proteinExistence type="inferred from homology"/>
<evidence type="ECO:0000256" key="6">
    <source>
        <dbReference type="ARBA" id="ARBA00023136"/>
    </source>
</evidence>
<dbReference type="GO" id="GO:0016413">
    <property type="term" value="F:O-acetyltransferase activity"/>
    <property type="evidence" value="ECO:0007669"/>
    <property type="project" value="TreeGrafter"/>
</dbReference>
<dbReference type="EMBL" id="LLXX01000180">
    <property type="protein sequence ID" value="KRQ97977.1"/>
    <property type="molecule type" value="Genomic_DNA"/>
</dbReference>
<organism evidence="9 10">
    <name type="scientific">Bradyrhizobium valentinum</name>
    <dbReference type="NCBI Taxonomy" id="1518501"/>
    <lineage>
        <taxon>Bacteria</taxon>
        <taxon>Pseudomonadati</taxon>
        <taxon>Pseudomonadota</taxon>
        <taxon>Alphaproteobacteria</taxon>
        <taxon>Hyphomicrobiales</taxon>
        <taxon>Nitrobacteraceae</taxon>
        <taxon>Bradyrhizobium</taxon>
    </lineage>
</organism>
<comment type="subcellular location">
    <subcellularLocation>
        <location evidence="1">Cell membrane</location>
        <topology evidence="1">Multi-pass membrane protein</topology>
    </subcellularLocation>
</comment>
<keyword evidence="6 7" id="KW-0472">Membrane</keyword>
<dbReference type="PANTHER" id="PTHR40074">
    <property type="entry name" value="O-ACETYLTRANSFERASE WECH"/>
    <property type="match status" value="1"/>
</dbReference>
<feature type="transmembrane region" description="Helical" evidence="7">
    <location>
        <begin position="90"/>
        <end position="108"/>
    </location>
</feature>
<feature type="transmembrane region" description="Helical" evidence="7">
    <location>
        <begin position="163"/>
        <end position="181"/>
    </location>
</feature>
<evidence type="ECO:0000256" key="2">
    <source>
        <dbReference type="ARBA" id="ARBA00007400"/>
    </source>
</evidence>
<evidence type="ECO:0000256" key="4">
    <source>
        <dbReference type="ARBA" id="ARBA00022692"/>
    </source>
</evidence>
<gene>
    <name evidence="9" type="ORF">CP49_24050</name>
</gene>
<dbReference type="Proteomes" id="UP000051913">
    <property type="component" value="Unassembled WGS sequence"/>
</dbReference>
<comment type="similarity">
    <text evidence="2">Belongs to the acyltransferase 3 family.</text>
</comment>
<comment type="caution">
    <text evidence="9">The sequence shown here is derived from an EMBL/GenBank/DDBJ whole genome shotgun (WGS) entry which is preliminary data.</text>
</comment>
<sequence>MTVVERIAANPRSLSVAHATARSRDGVVDAMRGIAILMVIGIHSLPQPLDAIWATSLDAALRPCVPVFLFVSGYLTALSGRVPLAKRLKAALIPYAIAFAAAYAYMALHNPAMDHRITTTLARFGLGYVFVYYYVFVYICCTLGLWLVFAVGGTGRPDSRKRIAALLILSIGCGLLAGSYLDPAISRLGASDALLDEVRMRDIPFWFSFVALGALTALFADLTDQSIRRSLLGAMLGAYMLYAAVRILNLGDAATYDSTAFFLYAALFCILLFAIQPGSPLLGWIGSGSYFIYLWHIFIVMALRDHTTLRHLGGVASFAVSSGLTVLVSAAALLAVRQLASPRLCRWLGA</sequence>
<keyword evidence="4 7" id="KW-0812">Transmembrane</keyword>
<keyword evidence="5 7" id="KW-1133">Transmembrane helix</keyword>
<feature type="transmembrane region" description="Helical" evidence="7">
    <location>
        <begin position="230"/>
        <end position="248"/>
    </location>
</feature>
<evidence type="ECO:0000256" key="5">
    <source>
        <dbReference type="ARBA" id="ARBA00022989"/>
    </source>
</evidence>
<keyword evidence="9" id="KW-0012">Acyltransferase</keyword>
<dbReference type="AlphaFoldDB" id="A0A0R3KR13"/>
<evidence type="ECO:0000313" key="10">
    <source>
        <dbReference type="Proteomes" id="UP000051913"/>
    </source>
</evidence>
<dbReference type="Pfam" id="PF01757">
    <property type="entry name" value="Acyl_transf_3"/>
    <property type="match status" value="1"/>
</dbReference>
<evidence type="ECO:0000256" key="3">
    <source>
        <dbReference type="ARBA" id="ARBA00022475"/>
    </source>
</evidence>
<dbReference type="InterPro" id="IPR002656">
    <property type="entry name" value="Acyl_transf_3_dom"/>
</dbReference>
<feature type="transmembrane region" description="Helical" evidence="7">
    <location>
        <begin position="59"/>
        <end position="78"/>
    </location>
</feature>
<evidence type="ECO:0000313" key="9">
    <source>
        <dbReference type="EMBL" id="KRQ97977.1"/>
    </source>
</evidence>
<name>A0A0R3KR13_9BRAD</name>
<protein>
    <submittedName>
        <fullName evidence="9">Acyltransferase</fullName>
    </submittedName>
</protein>
<feature type="transmembrane region" description="Helical" evidence="7">
    <location>
        <begin position="128"/>
        <end position="151"/>
    </location>
</feature>
<dbReference type="GO" id="GO:0009246">
    <property type="term" value="P:enterobacterial common antigen biosynthetic process"/>
    <property type="evidence" value="ECO:0007669"/>
    <property type="project" value="TreeGrafter"/>
</dbReference>
<feature type="transmembrane region" description="Helical" evidence="7">
    <location>
        <begin position="254"/>
        <end position="274"/>
    </location>
</feature>
<dbReference type="PANTHER" id="PTHR40074:SF2">
    <property type="entry name" value="O-ACETYLTRANSFERASE WECH"/>
    <property type="match status" value="1"/>
</dbReference>
<evidence type="ECO:0000256" key="1">
    <source>
        <dbReference type="ARBA" id="ARBA00004651"/>
    </source>
</evidence>
<keyword evidence="9" id="KW-0808">Transferase</keyword>
<feature type="transmembrane region" description="Helical" evidence="7">
    <location>
        <begin position="203"/>
        <end position="223"/>
    </location>
</feature>
<reference evidence="9 10" key="1">
    <citation type="submission" date="2014-03" db="EMBL/GenBank/DDBJ databases">
        <title>Bradyrhizobium valentinum sp. nov., isolated from effective nodules of Lupinus mariae-josephae, a lupine endemic of basic-lime soils in Eastern Spain.</title>
        <authorList>
            <person name="Duran D."/>
            <person name="Rey L."/>
            <person name="Navarro A."/>
            <person name="Busquets A."/>
            <person name="Imperial J."/>
            <person name="Ruiz-Argueso T."/>
        </authorList>
    </citation>
    <scope>NUCLEOTIDE SEQUENCE [LARGE SCALE GENOMIC DNA]</scope>
    <source>
        <strain evidence="9 10">LmjM3</strain>
    </source>
</reference>